<feature type="compositionally biased region" description="Basic and acidic residues" evidence="1">
    <location>
        <begin position="7"/>
        <end position="25"/>
    </location>
</feature>
<evidence type="ECO:0000256" key="1">
    <source>
        <dbReference type="SAM" id="MobiDB-lite"/>
    </source>
</evidence>
<evidence type="ECO:0000313" key="2">
    <source>
        <dbReference type="EMBL" id="VDK31423.1"/>
    </source>
</evidence>
<evidence type="ECO:0000313" key="3">
    <source>
        <dbReference type="Proteomes" id="UP000267096"/>
    </source>
</evidence>
<dbReference type="WBParaSite" id="ASIM_0000861301-mRNA-1">
    <property type="protein sequence ID" value="ASIM_0000861301-mRNA-1"/>
    <property type="gene ID" value="ASIM_0000861301"/>
</dbReference>
<reference evidence="2 3" key="2">
    <citation type="submission" date="2018-11" db="EMBL/GenBank/DDBJ databases">
        <authorList>
            <consortium name="Pathogen Informatics"/>
        </authorList>
    </citation>
    <scope>NUCLEOTIDE SEQUENCE [LARGE SCALE GENOMIC DNA]</scope>
</reference>
<keyword evidence="3" id="KW-1185">Reference proteome</keyword>
<organism evidence="4">
    <name type="scientific">Anisakis simplex</name>
    <name type="common">Herring worm</name>
    <dbReference type="NCBI Taxonomy" id="6269"/>
    <lineage>
        <taxon>Eukaryota</taxon>
        <taxon>Metazoa</taxon>
        <taxon>Ecdysozoa</taxon>
        <taxon>Nematoda</taxon>
        <taxon>Chromadorea</taxon>
        <taxon>Rhabditida</taxon>
        <taxon>Spirurina</taxon>
        <taxon>Ascaridomorpha</taxon>
        <taxon>Ascaridoidea</taxon>
        <taxon>Anisakidae</taxon>
        <taxon>Anisakis</taxon>
        <taxon>Anisakis simplex complex</taxon>
    </lineage>
</organism>
<accession>A0A0M3JLT2</accession>
<evidence type="ECO:0000313" key="4">
    <source>
        <dbReference type="WBParaSite" id="ASIM_0000861301-mRNA-1"/>
    </source>
</evidence>
<dbReference type="AlphaFoldDB" id="A0A0M3JLT2"/>
<reference evidence="4" key="1">
    <citation type="submission" date="2017-02" db="UniProtKB">
        <authorList>
            <consortium name="WormBaseParasite"/>
        </authorList>
    </citation>
    <scope>IDENTIFICATION</scope>
</reference>
<gene>
    <name evidence="2" type="ORF">ASIM_LOCUS8360</name>
</gene>
<name>A0A0M3JLT2_ANISI</name>
<feature type="region of interest" description="Disordered" evidence="1">
    <location>
        <begin position="1"/>
        <end position="53"/>
    </location>
</feature>
<dbReference type="Proteomes" id="UP000267096">
    <property type="component" value="Unassembled WGS sequence"/>
</dbReference>
<sequence>MEQEDGADVKIGTEKVDDTETKRQTENATRQPQIVVKNHDSSNKGLQVSPEISPSRDALSIRGNYTSMMVKLSGNAIRLYRQTNAYC</sequence>
<dbReference type="EMBL" id="UYRR01022442">
    <property type="protein sequence ID" value="VDK31423.1"/>
    <property type="molecule type" value="Genomic_DNA"/>
</dbReference>
<protein>
    <submittedName>
        <fullName evidence="2 4">Uncharacterized protein</fullName>
    </submittedName>
</protein>
<feature type="compositionally biased region" description="Polar residues" evidence="1">
    <location>
        <begin position="43"/>
        <end position="52"/>
    </location>
</feature>
<proteinExistence type="predicted"/>